<keyword evidence="2" id="KW-0804">Transcription</keyword>
<feature type="domain" description="HTH deoR-type" evidence="4">
    <location>
        <begin position="3"/>
        <end position="58"/>
    </location>
</feature>
<keyword evidence="1" id="KW-0805">Transcription regulation</keyword>
<evidence type="ECO:0000256" key="1">
    <source>
        <dbReference type="ARBA" id="ARBA00023015"/>
    </source>
</evidence>
<dbReference type="PROSITE" id="PS51000">
    <property type="entry name" value="HTH_DEOR_2"/>
    <property type="match status" value="1"/>
</dbReference>
<dbReference type="OrthoDB" id="3171994at2"/>
<accession>A0A4Q7ZSX8</accession>
<dbReference type="GO" id="GO:0003700">
    <property type="term" value="F:DNA-binding transcription factor activity"/>
    <property type="evidence" value="ECO:0007669"/>
    <property type="project" value="InterPro"/>
</dbReference>
<gene>
    <name evidence="5" type="ORF">EV385_5556</name>
</gene>
<dbReference type="InterPro" id="IPR036390">
    <property type="entry name" value="WH_DNA-bd_sf"/>
</dbReference>
<dbReference type="AlphaFoldDB" id="A0A4Q7ZSX8"/>
<keyword evidence="6" id="KW-1185">Reference proteome</keyword>
<feature type="region of interest" description="Disordered" evidence="3">
    <location>
        <begin position="226"/>
        <end position="256"/>
    </location>
</feature>
<dbReference type="EMBL" id="SHKY01000001">
    <property type="protein sequence ID" value="RZU53625.1"/>
    <property type="molecule type" value="Genomic_DNA"/>
</dbReference>
<comment type="caution">
    <text evidence="5">The sequence shown here is derived from an EMBL/GenBank/DDBJ whole genome shotgun (WGS) entry which is preliminary data.</text>
</comment>
<dbReference type="InterPro" id="IPR013196">
    <property type="entry name" value="HTH_11"/>
</dbReference>
<name>A0A4Q7ZSX8_9ACTN</name>
<dbReference type="Pfam" id="PF13280">
    <property type="entry name" value="WYL"/>
    <property type="match status" value="1"/>
</dbReference>
<dbReference type="InterPro" id="IPR036388">
    <property type="entry name" value="WH-like_DNA-bd_sf"/>
</dbReference>
<dbReference type="InterPro" id="IPR051534">
    <property type="entry name" value="CBASS_pafABC_assoc_protein"/>
</dbReference>
<evidence type="ECO:0000256" key="2">
    <source>
        <dbReference type="ARBA" id="ARBA00023163"/>
    </source>
</evidence>
<dbReference type="InterPro" id="IPR001034">
    <property type="entry name" value="DeoR_HTH"/>
</dbReference>
<evidence type="ECO:0000256" key="3">
    <source>
        <dbReference type="SAM" id="MobiDB-lite"/>
    </source>
</evidence>
<dbReference type="InterPro" id="IPR026881">
    <property type="entry name" value="WYL_dom"/>
</dbReference>
<dbReference type="PROSITE" id="PS52050">
    <property type="entry name" value="WYL"/>
    <property type="match status" value="1"/>
</dbReference>
<protein>
    <submittedName>
        <fullName evidence="5">HTH domain-containing protein</fullName>
    </submittedName>
</protein>
<evidence type="ECO:0000313" key="5">
    <source>
        <dbReference type="EMBL" id="RZU53625.1"/>
    </source>
</evidence>
<sequence length="256" mass="28346">MRRADRLFQIVQHLRGGRLVTARQLAERLTVSERTIYRDIADLIRSGVPITGEAGIGYLMRAGFELPPLMFARDEIVALVAGARLIRAFGGTAMARASEEALVKISAVLPEAERRRAEAVPIHAFSVRTADADRARLDTLDAAIAARHTLTLDYEDRAGVLTRRDVRPLGLTFWGQAWTLVAWCELRQDPRMFRVDRIAAMEVGATFPADSAQSLATVLAAMARDEAERQNRAMRRSDQTEQQERAAGTYDKTAGG</sequence>
<dbReference type="Pfam" id="PF08279">
    <property type="entry name" value="HTH_11"/>
    <property type="match status" value="1"/>
</dbReference>
<dbReference type="RefSeq" id="WP_130512093.1">
    <property type="nucleotide sequence ID" value="NZ_SHKY01000001.1"/>
</dbReference>
<organism evidence="5 6">
    <name type="scientific">Krasilnikovia cinnamomea</name>
    <dbReference type="NCBI Taxonomy" id="349313"/>
    <lineage>
        <taxon>Bacteria</taxon>
        <taxon>Bacillati</taxon>
        <taxon>Actinomycetota</taxon>
        <taxon>Actinomycetes</taxon>
        <taxon>Micromonosporales</taxon>
        <taxon>Micromonosporaceae</taxon>
        <taxon>Krasilnikovia</taxon>
    </lineage>
</organism>
<dbReference type="PANTHER" id="PTHR34580">
    <property type="match status" value="1"/>
</dbReference>
<dbReference type="Proteomes" id="UP000292564">
    <property type="component" value="Unassembled WGS sequence"/>
</dbReference>
<proteinExistence type="predicted"/>
<dbReference type="Gene3D" id="1.10.10.10">
    <property type="entry name" value="Winged helix-like DNA-binding domain superfamily/Winged helix DNA-binding domain"/>
    <property type="match status" value="1"/>
</dbReference>
<reference evidence="5 6" key="1">
    <citation type="submission" date="2019-02" db="EMBL/GenBank/DDBJ databases">
        <title>Sequencing the genomes of 1000 actinobacteria strains.</title>
        <authorList>
            <person name="Klenk H.-P."/>
        </authorList>
    </citation>
    <scope>NUCLEOTIDE SEQUENCE [LARGE SCALE GENOMIC DNA]</scope>
    <source>
        <strain evidence="5 6">DSM 45162</strain>
    </source>
</reference>
<feature type="compositionally biased region" description="Basic and acidic residues" evidence="3">
    <location>
        <begin position="226"/>
        <end position="244"/>
    </location>
</feature>
<evidence type="ECO:0000259" key="4">
    <source>
        <dbReference type="PROSITE" id="PS51000"/>
    </source>
</evidence>
<evidence type="ECO:0000313" key="6">
    <source>
        <dbReference type="Proteomes" id="UP000292564"/>
    </source>
</evidence>
<dbReference type="PANTHER" id="PTHR34580:SF3">
    <property type="entry name" value="PROTEIN PAFB"/>
    <property type="match status" value="1"/>
</dbReference>
<dbReference type="SUPFAM" id="SSF46785">
    <property type="entry name" value="Winged helix' DNA-binding domain"/>
    <property type="match status" value="1"/>
</dbReference>